<dbReference type="GO" id="GO:0003677">
    <property type="term" value="F:DNA binding"/>
    <property type="evidence" value="ECO:0007669"/>
    <property type="project" value="UniProtKB-KW"/>
</dbReference>
<feature type="domain" description="HTH marR-type" evidence="1">
    <location>
        <begin position="3"/>
        <end position="140"/>
    </location>
</feature>
<reference evidence="2 3" key="1">
    <citation type="submission" date="2020-07" db="EMBL/GenBank/DDBJ databases">
        <title>Genomic Encyclopedia of Type Strains, Phase IV (KMG-IV): sequencing the most valuable type-strain genomes for metagenomic binning, comparative biology and taxonomic classification.</title>
        <authorList>
            <person name="Goeker M."/>
        </authorList>
    </citation>
    <scope>NUCLEOTIDE SEQUENCE [LARGE SCALE GENOMIC DNA]</scope>
    <source>
        <strain evidence="2 3">DSM 45533</strain>
    </source>
</reference>
<organism evidence="2 3">
    <name type="scientific">Nonomuraea soli</name>
    <dbReference type="NCBI Taxonomy" id="1032476"/>
    <lineage>
        <taxon>Bacteria</taxon>
        <taxon>Bacillati</taxon>
        <taxon>Actinomycetota</taxon>
        <taxon>Actinomycetes</taxon>
        <taxon>Streptosporangiales</taxon>
        <taxon>Streptosporangiaceae</taxon>
        <taxon>Nonomuraea</taxon>
    </lineage>
</organism>
<comment type="caution">
    <text evidence="2">The sequence shown here is derived from an EMBL/GenBank/DDBJ whole genome shotgun (WGS) entry which is preliminary data.</text>
</comment>
<dbReference type="Pfam" id="PF12802">
    <property type="entry name" value="MarR_2"/>
    <property type="match status" value="1"/>
</dbReference>
<proteinExistence type="predicted"/>
<evidence type="ECO:0000313" key="3">
    <source>
        <dbReference type="Proteomes" id="UP000530928"/>
    </source>
</evidence>
<dbReference type="InterPro" id="IPR039422">
    <property type="entry name" value="MarR/SlyA-like"/>
</dbReference>
<evidence type="ECO:0000259" key="1">
    <source>
        <dbReference type="PROSITE" id="PS50995"/>
    </source>
</evidence>
<dbReference type="PANTHER" id="PTHR33164">
    <property type="entry name" value="TRANSCRIPTIONAL REGULATOR, MARR FAMILY"/>
    <property type="match status" value="1"/>
</dbReference>
<dbReference type="InterPro" id="IPR036390">
    <property type="entry name" value="WH_DNA-bd_sf"/>
</dbReference>
<dbReference type="SUPFAM" id="SSF46785">
    <property type="entry name" value="Winged helix' DNA-binding domain"/>
    <property type="match status" value="1"/>
</dbReference>
<dbReference type="SMART" id="SM00347">
    <property type="entry name" value="HTH_MARR"/>
    <property type="match status" value="1"/>
</dbReference>
<evidence type="ECO:0000313" key="2">
    <source>
        <dbReference type="EMBL" id="MBA2895364.1"/>
    </source>
</evidence>
<dbReference type="RefSeq" id="WP_181614125.1">
    <property type="nucleotide sequence ID" value="NZ_BAABAM010000009.1"/>
</dbReference>
<dbReference type="PANTHER" id="PTHR33164:SF103">
    <property type="entry name" value="REGULATORY PROTEIN MARR"/>
    <property type="match status" value="1"/>
</dbReference>
<dbReference type="Gene3D" id="1.10.10.10">
    <property type="entry name" value="Winged helix-like DNA-binding domain superfamily/Winged helix DNA-binding domain"/>
    <property type="match status" value="1"/>
</dbReference>
<dbReference type="GO" id="GO:0003700">
    <property type="term" value="F:DNA-binding transcription factor activity"/>
    <property type="evidence" value="ECO:0007669"/>
    <property type="project" value="InterPro"/>
</dbReference>
<dbReference type="AlphaFoldDB" id="A0A7W0CQK4"/>
<keyword evidence="2" id="KW-0238">DNA-binding</keyword>
<dbReference type="InterPro" id="IPR036388">
    <property type="entry name" value="WH-like_DNA-bd_sf"/>
</dbReference>
<dbReference type="InterPro" id="IPR000835">
    <property type="entry name" value="HTH_MarR-typ"/>
</dbReference>
<name>A0A7W0CQK4_9ACTN</name>
<keyword evidence="3" id="KW-1185">Reference proteome</keyword>
<protein>
    <submittedName>
        <fullName evidence="2">DNA-binding MarR family transcriptional regulator</fullName>
    </submittedName>
</protein>
<dbReference type="Proteomes" id="UP000530928">
    <property type="component" value="Unassembled WGS sequence"/>
</dbReference>
<gene>
    <name evidence="2" type="ORF">HNR30_006750</name>
</gene>
<dbReference type="GO" id="GO:0006950">
    <property type="term" value="P:response to stress"/>
    <property type="evidence" value="ECO:0007669"/>
    <property type="project" value="TreeGrafter"/>
</dbReference>
<dbReference type="PROSITE" id="PS50995">
    <property type="entry name" value="HTH_MARR_2"/>
    <property type="match status" value="1"/>
</dbReference>
<accession>A0A7W0CQK4</accession>
<dbReference type="EMBL" id="JACDUR010000007">
    <property type="protein sequence ID" value="MBA2895364.1"/>
    <property type="molecule type" value="Genomic_DNA"/>
</dbReference>
<sequence>MVAEELPGLLAGIHRLVRRRLVRRRLRRDLPGPRLRGAEVELLRLVAARPGIGVSAAAKELYLAGNSVSTLVNKLTAAGLLHRETSDADRRSARLLITPQAEARLGDWELRRAALVRDHIVRLGDDDRAALAAALPALQRLADGLREEMEGT</sequence>